<accession>A0A3E2HIF7</accession>
<organism evidence="2 3">
    <name type="scientific">Scytalidium lignicola</name>
    <name type="common">Hyphomycete</name>
    <dbReference type="NCBI Taxonomy" id="5539"/>
    <lineage>
        <taxon>Eukaryota</taxon>
        <taxon>Fungi</taxon>
        <taxon>Dikarya</taxon>
        <taxon>Ascomycota</taxon>
        <taxon>Pezizomycotina</taxon>
        <taxon>Leotiomycetes</taxon>
        <taxon>Leotiomycetes incertae sedis</taxon>
        <taxon>Scytalidium</taxon>
    </lineage>
</organism>
<feature type="compositionally biased region" description="Basic and acidic residues" evidence="1">
    <location>
        <begin position="91"/>
        <end position="127"/>
    </location>
</feature>
<feature type="region of interest" description="Disordered" evidence="1">
    <location>
        <begin position="74"/>
        <end position="150"/>
    </location>
</feature>
<comment type="caution">
    <text evidence="2">The sequence shown here is derived from an EMBL/GenBank/DDBJ whole genome shotgun (WGS) entry which is preliminary data.</text>
</comment>
<feature type="non-terminal residue" evidence="2">
    <location>
        <position position="150"/>
    </location>
</feature>
<feature type="non-terminal residue" evidence="2">
    <location>
        <position position="1"/>
    </location>
</feature>
<dbReference type="Proteomes" id="UP000258309">
    <property type="component" value="Unassembled WGS sequence"/>
</dbReference>
<name>A0A3E2HIF7_SCYLI</name>
<keyword evidence="3" id="KW-1185">Reference proteome</keyword>
<sequence>MKVHDRVAQKAVSHLRRRYLLFRTSRDGRLRRLWFVESRVVRAQDEAMRGLGGSRAGFKALATAARLEVAKRCGVASKRRGSPSNTCATKLVEKRRDTPALRQHLDDSRGGPRQDSTGHDLSREHHDKIRHQKRPDGRALGRARKAGRRG</sequence>
<dbReference type="EMBL" id="NCSJ02000039">
    <property type="protein sequence ID" value="RFU33209.1"/>
    <property type="molecule type" value="Genomic_DNA"/>
</dbReference>
<feature type="compositionally biased region" description="Basic residues" evidence="1">
    <location>
        <begin position="141"/>
        <end position="150"/>
    </location>
</feature>
<gene>
    <name evidence="2" type="ORF">B7463_g3108</name>
</gene>
<protein>
    <submittedName>
        <fullName evidence="2">Uncharacterized protein</fullName>
    </submittedName>
</protein>
<evidence type="ECO:0000313" key="2">
    <source>
        <dbReference type="EMBL" id="RFU33209.1"/>
    </source>
</evidence>
<evidence type="ECO:0000313" key="3">
    <source>
        <dbReference type="Proteomes" id="UP000258309"/>
    </source>
</evidence>
<proteinExistence type="predicted"/>
<evidence type="ECO:0000256" key="1">
    <source>
        <dbReference type="SAM" id="MobiDB-lite"/>
    </source>
</evidence>
<dbReference type="AlphaFoldDB" id="A0A3E2HIF7"/>
<reference evidence="2 3" key="1">
    <citation type="submission" date="2018-05" db="EMBL/GenBank/DDBJ databases">
        <title>Draft genome sequence of Scytalidium lignicola DSM 105466, a ubiquitous saprotrophic fungus.</title>
        <authorList>
            <person name="Buettner E."/>
            <person name="Gebauer A.M."/>
            <person name="Hofrichter M."/>
            <person name="Liers C."/>
            <person name="Kellner H."/>
        </authorList>
    </citation>
    <scope>NUCLEOTIDE SEQUENCE [LARGE SCALE GENOMIC DNA]</scope>
    <source>
        <strain evidence="2 3">DSM 105466</strain>
    </source>
</reference>